<dbReference type="EMBL" id="UINC01000812">
    <property type="protein sequence ID" value="SUZ61567.1"/>
    <property type="molecule type" value="Genomic_DNA"/>
</dbReference>
<keyword evidence="6" id="KW-0479">Metal-binding</keyword>
<evidence type="ECO:0000256" key="5">
    <source>
        <dbReference type="ARBA" id="ARBA00022491"/>
    </source>
</evidence>
<dbReference type="CDD" id="cd07153">
    <property type="entry name" value="Fur_like"/>
    <property type="match status" value="1"/>
</dbReference>
<keyword evidence="9" id="KW-0238">DNA-binding</keyword>
<organism evidence="11">
    <name type="scientific">marine metagenome</name>
    <dbReference type="NCBI Taxonomy" id="408172"/>
    <lineage>
        <taxon>unclassified sequences</taxon>
        <taxon>metagenomes</taxon>
        <taxon>ecological metagenomes</taxon>
    </lineage>
</organism>
<dbReference type="InterPro" id="IPR043135">
    <property type="entry name" value="Fur_C"/>
</dbReference>
<dbReference type="InterPro" id="IPR036390">
    <property type="entry name" value="WH_DNA-bd_sf"/>
</dbReference>
<keyword evidence="10" id="KW-0804">Transcription</keyword>
<evidence type="ECO:0000256" key="6">
    <source>
        <dbReference type="ARBA" id="ARBA00022723"/>
    </source>
</evidence>
<dbReference type="SUPFAM" id="SSF46785">
    <property type="entry name" value="Winged helix' DNA-binding domain"/>
    <property type="match status" value="1"/>
</dbReference>
<dbReference type="GO" id="GO:0000976">
    <property type="term" value="F:transcription cis-regulatory region binding"/>
    <property type="evidence" value="ECO:0007669"/>
    <property type="project" value="TreeGrafter"/>
</dbReference>
<sequence>MDKNEEIRSAGLKVTRARRSVFKLLETHPHSHLSAYDIHQQLFDKEKSVGIATVYRVLNQFVEAGICVRHNFETGQSLYELAPDIHHDHMVCLSTGMVTEFEDKLIEERQKKMAAEKGYKIIDHSLILYVEPID</sequence>
<dbReference type="FunFam" id="1.10.10.10:FF:000007">
    <property type="entry name" value="Ferric uptake regulation protein"/>
    <property type="match status" value="1"/>
</dbReference>
<keyword evidence="5" id="KW-0678">Repressor</keyword>
<evidence type="ECO:0008006" key="12">
    <source>
        <dbReference type="Google" id="ProtNLM"/>
    </source>
</evidence>
<dbReference type="AlphaFoldDB" id="A0A381P568"/>
<evidence type="ECO:0000256" key="9">
    <source>
        <dbReference type="ARBA" id="ARBA00023125"/>
    </source>
</evidence>
<dbReference type="InterPro" id="IPR036388">
    <property type="entry name" value="WH-like_DNA-bd_sf"/>
</dbReference>
<evidence type="ECO:0000313" key="11">
    <source>
        <dbReference type="EMBL" id="SUZ61567.1"/>
    </source>
</evidence>
<evidence type="ECO:0000256" key="4">
    <source>
        <dbReference type="ARBA" id="ARBA00022490"/>
    </source>
</evidence>
<dbReference type="GO" id="GO:0003700">
    <property type="term" value="F:DNA-binding transcription factor activity"/>
    <property type="evidence" value="ECO:0007669"/>
    <property type="project" value="InterPro"/>
</dbReference>
<evidence type="ECO:0000256" key="1">
    <source>
        <dbReference type="ARBA" id="ARBA00004496"/>
    </source>
</evidence>
<dbReference type="Gene3D" id="1.10.10.10">
    <property type="entry name" value="Winged helix-like DNA-binding domain superfamily/Winged helix DNA-binding domain"/>
    <property type="match status" value="1"/>
</dbReference>
<evidence type="ECO:0000256" key="3">
    <source>
        <dbReference type="ARBA" id="ARBA00011738"/>
    </source>
</evidence>
<dbReference type="InterPro" id="IPR002481">
    <property type="entry name" value="FUR"/>
</dbReference>
<dbReference type="PANTHER" id="PTHR33202">
    <property type="entry name" value="ZINC UPTAKE REGULATION PROTEIN"/>
    <property type="match status" value="1"/>
</dbReference>
<dbReference type="NCBIfam" id="NF006999">
    <property type="entry name" value="PRK09462.1"/>
    <property type="match status" value="1"/>
</dbReference>
<dbReference type="Pfam" id="PF01475">
    <property type="entry name" value="FUR"/>
    <property type="match status" value="1"/>
</dbReference>
<evidence type="ECO:0000256" key="10">
    <source>
        <dbReference type="ARBA" id="ARBA00023163"/>
    </source>
</evidence>
<comment type="similarity">
    <text evidence="2">Belongs to the Fur family.</text>
</comment>
<dbReference type="GO" id="GO:0005829">
    <property type="term" value="C:cytosol"/>
    <property type="evidence" value="ECO:0007669"/>
    <property type="project" value="TreeGrafter"/>
</dbReference>
<reference evidence="11" key="1">
    <citation type="submission" date="2018-05" db="EMBL/GenBank/DDBJ databases">
        <authorList>
            <person name="Lanie J.A."/>
            <person name="Ng W.-L."/>
            <person name="Kazmierczak K.M."/>
            <person name="Andrzejewski T.M."/>
            <person name="Davidsen T.M."/>
            <person name="Wayne K.J."/>
            <person name="Tettelin H."/>
            <person name="Glass J.I."/>
            <person name="Rusch D."/>
            <person name="Podicherti R."/>
            <person name="Tsui H.-C.T."/>
            <person name="Winkler M.E."/>
        </authorList>
    </citation>
    <scope>NUCLEOTIDE SEQUENCE</scope>
</reference>
<name>A0A381P568_9ZZZZ</name>
<gene>
    <name evidence="11" type="ORF">METZ01_LOCUS14421</name>
</gene>
<dbReference type="GO" id="GO:0045892">
    <property type="term" value="P:negative regulation of DNA-templated transcription"/>
    <property type="evidence" value="ECO:0007669"/>
    <property type="project" value="TreeGrafter"/>
</dbReference>
<comment type="subcellular location">
    <subcellularLocation>
        <location evidence="1">Cytoplasm</location>
    </subcellularLocation>
</comment>
<dbReference type="GO" id="GO:0008270">
    <property type="term" value="F:zinc ion binding"/>
    <property type="evidence" value="ECO:0007669"/>
    <property type="project" value="TreeGrafter"/>
</dbReference>
<dbReference type="GO" id="GO:1900705">
    <property type="term" value="P:negative regulation of siderophore biosynthetic process"/>
    <property type="evidence" value="ECO:0007669"/>
    <property type="project" value="TreeGrafter"/>
</dbReference>
<keyword evidence="7" id="KW-0862">Zinc</keyword>
<evidence type="ECO:0000256" key="2">
    <source>
        <dbReference type="ARBA" id="ARBA00007957"/>
    </source>
</evidence>
<proteinExistence type="inferred from homology"/>
<dbReference type="PANTHER" id="PTHR33202:SF2">
    <property type="entry name" value="FERRIC UPTAKE REGULATION PROTEIN"/>
    <property type="match status" value="1"/>
</dbReference>
<comment type="subunit">
    <text evidence="3">Homodimer.</text>
</comment>
<evidence type="ECO:0000256" key="7">
    <source>
        <dbReference type="ARBA" id="ARBA00022833"/>
    </source>
</evidence>
<accession>A0A381P568</accession>
<keyword evidence="8" id="KW-0805">Transcription regulation</keyword>
<evidence type="ECO:0000256" key="8">
    <source>
        <dbReference type="ARBA" id="ARBA00023015"/>
    </source>
</evidence>
<dbReference type="Gene3D" id="3.30.1490.190">
    <property type="match status" value="1"/>
</dbReference>
<protein>
    <recommendedName>
        <fullName evidence="12">Ferric uptake regulation protein</fullName>
    </recommendedName>
</protein>
<keyword evidence="4" id="KW-0963">Cytoplasm</keyword>